<dbReference type="InterPro" id="IPR025419">
    <property type="entry name" value="DUF4142"/>
</dbReference>
<feature type="chain" id="PRO_5026835083" evidence="1">
    <location>
        <begin position="21"/>
        <end position="167"/>
    </location>
</feature>
<comment type="caution">
    <text evidence="3">The sequence shown here is derived from an EMBL/GenBank/DDBJ whole genome shotgun (WGS) entry which is preliminary data.</text>
</comment>
<dbReference type="EMBL" id="WNKY01000032">
    <property type="protein sequence ID" value="MTV40309.1"/>
    <property type="molecule type" value="Genomic_DNA"/>
</dbReference>
<evidence type="ECO:0000313" key="4">
    <source>
        <dbReference type="Proteomes" id="UP000475582"/>
    </source>
</evidence>
<evidence type="ECO:0000259" key="2">
    <source>
        <dbReference type="Pfam" id="PF13628"/>
    </source>
</evidence>
<sequence>MKMKFCGAVLALVTATASYAQSVNKGDQQILKELAQANMAEVAAGEIALQKSESADVKKFAQQMVDDHTKGLQAVQNVARAKNVTLPMEPDARHKQMAEHLNTLSGAAFDKAYLADAGVKDHKAAHAKVAEAQKKATDPDVKALAAELQPTIDKHLQTVQGLASGKQ</sequence>
<dbReference type="PANTHER" id="PTHR38593">
    <property type="entry name" value="BLR2558 PROTEIN"/>
    <property type="match status" value="1"/>
</dbReference>
<keyword evidence="1" id="KW-0732">Signal</keyword>
<protein>
    <submittedName>
        <fullName evidence="3">DUF4142 domain-containing protein</fullName>
    </submittedName>
</protein>
<reference evidence="3 4" key="1">
    <citation type="submission" date="2019-11" db="EMBL/GenBank/DDBJ databases">
        <title>Type strains purchased from KCTC, JCM and DSMZ.</title>
        <authorList>
            <person name="Lu H."/>
        </authorList>
    </citation>
    <scope>NUCLEOTIDE SEQUENCE [LARGE SCALE GENOMIC DNA]</scope>
    <source>
        <strain evidence="3 4">KCTC 22382</strain>
    </source>
</reference>
<dbReference type="PANTHER" id="PTHR38593:SF1">
    <property type="entry name" value="BLR2558 PROTEIN"/>
    <property type="match status" value="1"/>
</dbReference>
<evidence type="ECO:0000256" key="1">
    <source>
        <dbReference type="SAM" id="SignalP"/>
    </source>
</evidence>
<feature type="domain" description="DUF4142" evidence="2">
    <location>
        <begin position="27"/>
        <end position="162"/>
    </location>
</feature>
<dbReference type="RefSeq" id="WP_155466175.1">
    <property type="nucleotide sequence ID" value="NZ_WNKY01000032.1"/>
</dbReference>
<feature type="signal peptide" evidence="1">
    <location>
        <begin position="1"/>
        <end position="20"/>
    </location>
</feature>
<organism evidence="3 4">
    <name type="scientific">Duganella radicis</name>
    <dbReference type="NCBI Taxonomy" id="551988"/>
    <lineage>
        <taxon>Bacteria</taxon>
        <taxon>Pseudomonadati</taxon>
        <taxon>Pseudomonadota</taxon>
        <taxon>Betaproteobacteria</taxon>
        <taxon>Burkholderiales</taxon>
        <taxon>Oxalobacteraceae</taxon>
        <taxon>Telluria group</taxon>
        <taxon>Duganella</taxon>
    </lineage>
</organism>
<evidence type="ECO:0000313" key="3">
    <source>
        <dbReference type="EMBL" id="MTV40309.1"/>
    </source>
</evidence>
<gene>
    <name evidence="3" type="ORF">GM676_22350</name>
</gene>
<dbReference type="Gene3D" id="1.20.1260.10">
    <property type="match status" value="1"/>
</dbReference>
<dbReference type="Pfam" id="PF13628">
    <property type="entry name" value="DUF4142"/>
    <property type="match status" value="1"/>
</dbReference>
<keyword evidence="4" id="KW-1185">Reference proteome</keyword>
<proteinExistence type="predicted"/>
<dbReference type="AlphaFoldDB" id="A0A6L6PNK7"/>
<name>A0A6L6PNK7_9BURK</name>
<dbReference type="InterPro" id="IPR012347">
    <property type="entry name" value="Ferritin-like"/>
</dbReference>
<dbReference type="Proteomes" id="UP000475582">
    <property type="component" value="Unassembled WGS sequence"/>
</dbReference>
<dbReference type="OrthoDB" id="118677at2"/>
<accession>A0A6L6PNK7</accession>